<protein>
    <submittedName>
        <fullName evidence="1">Uncharacterized protein</fullName>
    </submittedName>
</protein>
<evidence type="ECO:0000313" key="2">
    <source>
        <dbReference type="Proteomes" id="UP000230463"/>
    </source>
</evidence>
<reference evidence="1 2" key="1">
    <citation type="journal article" date="2017" name="MBio">
        <title>Type VI secretion-mediated competition in the bee gut microbiome.</title>
        <authorList>
            <person name="Steele M.I."/>
            <person name="Kwong W.K."/>
            <person name="Powell J.E."/>
            <person name="Whiteley M."/>
            <person name="Moran N.A."/>
        </authorList>
    </citation>
    <scope>NUCLEOTIDE SEQUENCE [LARGE SCALE GENOMIC DNA]</scope>
    <source>
        <strain evidence="1 2">HK3</strain>
    </source>
</reference>
<evidence type="ECO:0000313" key="1">
    <source>
        <dbReference type="EMBL" id="PIT58947.1"/>
    </source>
</evidence>
<dbReference type="AlphaFoldDB" id="A0A855G589"/>
<gene>
    <name evidence="1" type="ORF">BHC57_10790</name>
</gene>
<organism evidence="1 2">
    <name type="scientific">Snodgrassella alvi</name>
    <dbReference type="NCBI Taxonomy" id="1196083"/>
    <lineage>
        <taxon>Bacteria</taxon>
        <taxon>Pseudomonadati</taxon>
        <taxon>Pseudomonadota</taxon>
        <taxon>Betaproteobacteria</taxon>
        <taxon>Neisseriales</taxon>
        <taxon>Neisseriaceae</taxon>
        <taxon>Snodgrassella</taxon>
    </lineage>
</organism>
<dbReference type="EMBL" id="MEIU01000066">
    <property type="protein sequence ID" value="PIT58947.1"/>
    <property type="molecule type" value="Genomic_DNA"/>
</dbReference>
<name>A0A855G589_9NEIS</name>
<proteinExistence type="predicted"/>
<accession>A0A855G589</accession>
<comment type="caution">
    <text evidence="1">The sequence shown here is derived from an EMBL/GenBank/DDBJ whole genome shotgun (WGS) entry which is preliminary data.</text>
</comment>
<sequence length="203" mass="24409">MINELKILEKKYEEIMLSPAKIESDYFQNVMSSYAYKKISKGPSINIKPFDFQQAGFKKGRELKTLPKVIKYTHVYYFDSDNKILLTEVYGQADNIINREYFFYHENCIESIYFESGDKQVRNISLLINKKEHPLYWVNYAKYGYSIWEYIYNDNVLVEIDVECKEHDDPEISYWKVDFEYESGELSKIIRRHPNGYEKQQYP</sequence>
<dbReference type="Proteomes" id="UP000230463">
    <property type="component" value="Unassembled WGS sequence"/>
</dbReference>
<dbReference type="RefSeq" id="WP_100124292.1">
    <property type="nucleotide sequence ID" value="NZ_MEIU01000066.1"/>
</dbReference>